<feature type="transmembrane region" description="Helical" evidence="9">
    <location>
        <begin position="68"/>
        <end position="86"/>
    </location>
</feature>
<reference evidence="12" key="1">
    <citation type="submission" date="2015-02" db="EMBL/GenBank/DDBJ databases">
        <title>Genome sequencing for Strongylocentrotus purpuratus.</title>
        <authorList>
            <person name="Murali S."/>
            <person name="Liu Y."/>
            <person name="Vee V."/>
            <person name="English A."/>
            <person name="Wang M."/>
            <person name="Skinner E."/>
            <person name="Han Y."/>
            <person name="Muzny D.M."/>
            <person name="Worley K.C."/>
            <person name="Gibbs R.A."/>
        </authorList>
    </citation>
    <scope>NUCLEOTIDE SEQUENCE</scope>
</reference>
<evidence type="ECO:0000256" key="2">
    <source>
        <dbReference type="ARBA" id="ARBA00022692"/>
    </source>
</evidence>
<dbReference type="InterPro" id="IPR050125">
    <property type="entry name" value="GPCR_opsins"/>
</dbReference>
<feature type="transmembrane region" description="Helical" evidence="9">
    <location>
        <begin position="106"/>
        <end position="128"/>
    </location>
</feature>
<keyword evidence="7" id="KW-0807">Transducer</keyword>
<dbReference type="InParanoid" id="A0A7M7RAN3"/>
<dbReference type="Gene3D" id="1.20.1070.10">
    <property type="entry name" value="Rhodopsin 7-helix transmembrane proteins"/>
    <property type="match status" value="1"/>
</dbReference>
<keyword evidence="3 9" id="KW-1133">Transmembrane helix</keyword>
<sequence length="500" mass="56170">MNSFSEESYVTDPTTTQPTLFLTPLSQTGYLLTALYLTLVGIVSTIGNITVLCVLCRYGTFRKRSVNILLMNMAVSDLGVSVAGYPLTAISGYRGRWVFADIGCQFSGFCVYALSCSTISTHAVVAIYRYIYIVKPYHRPRLSSSTSCLAILCIWTFTLFWTITPFFGWSSYTYEPFGTSCSINWYGKSLGDLTYIICCVVFVFIIPIIIMLYCYIGVAKKIKGIDPLRTEERDIAVVFGRLRKHETKIDTRVTKICFMMMASFIVVWTPYAVGSIWASKIGKISASASVLPTMFAKSSCMINPIIFLTSSSKFRADLGKLWNRPSSPEHTIRVEERSREQRSFFVRQSALPDAMVSRSASVYYDKERIYIGEMRAASIQKEADLLHRDPEAISIASSTSSSLQFVLKDRQNRYKKKAGEASKKGSNILHFPYDDTEGSMINNLMRPRSHSVTSDNISRVFAPSLKRPTKKRSMSHPDIPSTSADIFTVSPTTIKNLQKQ</sequence>
<evidence type="ECO:0000259" key="10">
    <source>
        <dbReference type="PROSITE" id="PS50262"/>
    </source>
</evidence>
<keyword evidence="12" id="KW-1185">Reference proteome</keyword>
<dbReference type="OrthoDB" id="5564849at2759"/>
<dbReference type="SUPFAM" id="SSF81321">
    <property type="entry name" value="Family A G protein-coupled receptor-like"/>
    <property type="match status" value="1"/>
</dbReference>
<feature type="transmembrane region" description="Helical" evidence="9">
    <location>
        <begin position="256"/>
        <end position="278"/>
    </location>
</feature>
<keyword evidence="4" id="KW-0297">G-protein coupled receptor</keyword>
<evidence type="ECO:0000256" key="5">
    <source>
        <dbReference type="ARBA" id="ARBA00023136"/>
    </source>
</evidence>
<dbReference type="CDD" id="cd15074">
    <property type="entry name" value="7tmA_Opsin5_neuropsin"/>
    <property type="match status" value="1"/>
</dbReference>
<evidence type="ECO:0000313" key="11">
    <source>
        <dbReference type="EnsemblMetazoa" id="XP_783329"/>
    </source>
</evidence>
<evidence type="ECO:0000256" key="6">
    <source>
        <dbReference type="ARBA" id="ARBA00023170"/>
    </source>
</evidence>
<feature type="transmembrane region" description="Helical" evidence="9">
    <location>
        <begin position="149"/>
        <end position="169"/>
    </location>
</feature>
<dbReference type="GO" id="GO:0071482">
    <property type="term" value="P:cellular response to light stimulus"/>
    <property type="evidence" value="ECO:0000318"/>
    <property type="project" value="GO_Central"/>
</dbReference>
<dbReference type="OMA" id="DIYINMT"/>
<keyword evidence="5 9" id="KW-0472">Membrane</keyword>
<evidence type="ECO:0000256" key="4">
    <source>
        <dbReference type="ARBA" id="ARBA00023040"/>
    </source>
</evidence>
<evidence type="ECO:0000256" key="9">
    <source>
        <dbReference type="SAM" id="Phobius"/>
    </source>
</evidence>
<dbReference type="Proteomes" id="UP000007110">
    <property type="component" value="Unassembled WGS sequence"/>
</dbReference>
<evidence type="ECO:0000313" key="12">
    <source>
        <dbReference type="Proteomes" id="UP000007110"/>
    </source>
</evidence>
<dbReference type="InterPro" id="IPR017452">
    <property type="entry name" value="GPCR_Rhodpsn_7TM"/>
</dbReference>
<name>A0A7M7RAN3_STRPU</name>
<feature type="transmembrane region" description="Helical" evidence="9">
    <location>
        <begin position="193"/>
        <end position="216"/>
    </location>
</feature>
<dbReference type="GO" id="GO:0007186">
    <property type="term" value="P:G protein-coupled receptor signaling pathway"/>
    <property type="evidence" value="ECO:0000318"/>
    <property type="project" value="GO_Central"/>
</dbReference>
<feature type="region of interest" description="Disordered" evidence="8">
    <location>
        <begin position="465"/>
        <end position="486"/>
    </location>
</feature>
<dbReference type="EnsemblMetazoa" id="XM_778236">
    <property type="protein sequence ID" value="XP_783329"/>
    <property type="gene ID" value="LOC578047"/>
</dbReference>
<dbReference type="RefSeq" id="XP_783329.4">
    <property type="nucleotide sequence ID" value="XM_778236.5"/>
</dbReference>
<dbReference type="InterPro" id="IPR000276">
    <property type="entry name" value="GPCR_Rhodpsn"/>
</dbReference>
<dbReference type="GeneID" id="578047"/>
<dbReference type="GO" id="GO:0005886">
    <property type="term" value="C:plasma membrane"/>
    <property type="evidence" value="ECO:0000318"/>
    <property type="project" value="GO_Central"/>
</dbReference>
<feature type="transmembrane region" description="Helical" evidence="9">
    <location>
        <begin position="30"/>
        <end position="56"/>
    </location>
</feature>
<dbReference type="Pfam" id="PF00001">
    <property type="entry name" value="7tm_1"/>
    <property type="match status" value="1"/>
</dbReference>
<protein>
    <recommendedName>
        <fullName evidence="10">G-protein coupled receptors family 1 profile domain-containing protein</fullName>
    </recommendedName>
</protein>
<proteinExistence type="predicted"/>
<dbReference type="KEGG" id="spu:578047"/>
<dbReference type="AlphaFoldDB" id="A0A7M7RAN3"/>
<dbReference type="GO" id="GO:0008020">
    <property type="term" value="F:G protein-coupled photoreceptor activity"/>
    <property type="evidence" value="ECO:0000318"/>
    <property type="project" value="GO_Central"/>
</dbReference>
<evidence type="ECO:0000256" key="8">
    <source>
        <dbReference type="SAM" id="MobiDB-lite"/>
    </source>
</evidence>
<evidence type="ECO:0000256" key="7">
    <source>
        <dbReference type="ARBA" id="ARBA00023224"/>
    </source>
</evidence>
<comment type="subcellular location">
    <subcellularLocation>
        <location evidence="1">Membrane</location>
        <topology evidence="1">Multi-pass membrane protein</topology>
    </subcellularLocation>
</comment>
<dbReference type="PANTHER" id="PTHR24240">
    <property type="entry name" value="OPSIN"/>
    <property type="match status" value="1"/>
</dbReference>
<organism evidence="11 12">
    <name type="scientific">Strongylocentrotus purpuratus</name>
    <name type="common">Purple sea urchin</name>
    <dbReference type="NCBI Taxonomy" id="7668"/>
    <lineage>
        <taxon>Eukaryota</taxon>
        <taxon>Metazoa</taxon>
        <taxon>Echinodermata</taxon>
        <taxon>Eleutherozoa</taxon>
        <taxon>Echinozoa</taxon>
        <taxon>Echinoidea</taxon>
        <taxon>Euechinoidea</taxon>
        <taxon>Echinacea</taxon>
        <taxon>Camarodonta</taxon>
        <taxon>Echinidea</taxon>
        <taxon>Strongylocentrotidae</taxon>
        <taxon>Strongylocentrotus</taxon>
    </lineage>
</organism>
<dbReference type="GO" id="GO:0007602">
    <property type="term" value="P:phototransduction"/>
    <property type="evidence" value="ECO:0000318"/>
    <property type="project" value="GO_Central"/>
</dbReference>
<reference evidence="11" key="2">
    <citation type="submission" date="2021-01" db="UniProtKB">
        <authorList>
            <consortium name="EnsemblMetazoa"/>
        </authorList>
    </citation>
    <scope>IDENTIFICATION</scope>
</reference>
<feature type="domain" description="G-protein coupled receptors family 1 profile" evidence="10">
    <location>
        <begin position="47"/>
        <end position="307"/>
    </location>
</feature>
<keyword evidence="6" id="KW-0675">Receptor</keyword>
<dbReference type="PROSITE" id="PS50262">
    <property type="entry name" value="G_PROTEIN_RECEP_F1_2"/>
    <property type="match status" value="1"/>
</dbReference>
<keyword evidence="2 9" id="KW-0812">Transmembrane</keyword>
<dbReference type="FunFam" id="1.20.1070.10:FF:000219">
    <property type="entry name" value="Opsin 5-like 2"/>
    <property type="match status" value="1"/>
</dbReference>
<evidence type="ECO:0000256" key="3">
    <source>
        <dbReference type="ARBA" id="ARBA00022989"/>
    </source>
</evidence>
<dbReference type="PRINTS" id="PR00237">
    <property type="entry name" value="GPCRRHODOPSN"/>
</dbReference>
<evidence type="ECO:0000256" key="1">
    <source>
        <dbReference type="ARBA" id="ARBA00004141"/>
    </source>
</evidence>
<accession>A0A7M7RAN3</accession>